<keyword evidence="6" id="KW-0442">Lipid degradation</keyword>
<feature type="domain" description="PLD phosphodiesterase" evidence="9">
    <location>
        <begin position="212"/>
        <end position="246"/>
    </location>
</feature>
<evidence type="ECO:0000259" key="9">
    <source>
        <dbReference type="PROSITE" id="PS50035"/>
    </source>
</evidence>
<dbReference type="InterPro" id="IPR025202">
    <property type="entry name" value="PLD-like_dom"/>
</dbReference>
<dbReference type="Gene3D" id="3.30.870.10">
    <property type="entry name" value="Endonuclease Chain A"/>
    <property type="match status" value="2"/>
</dbReference>
<evidence type="ECO:0000313" key="10">
    <source>
        <dbReference type="EMBL" id="MFD2544741.1"/>
    </source>
</evidence>
<dbReference type="Pfam" id="PF18962">
    <property type="entry name" value="Por_Secre_tail"/>
    <property type="match status" value="1"/>
</dbReference>
<dbReference type="SUPFAM" id="SSF56024">
    <property type="entry name" value="Phospholipase D/nuclease"/>
    <property type="match status" value="2"/>
</dbReference>
<evidence type="ECO:0000256" key="3">
    <source>
        <dbReference type="ARBA" id="ARBA00012027"/>
    </source>
</evidence>
<comment type="catalytic activity">
    <reaction evidence="1">
        <text>a 1,2-diacyl-sn-glycero-3-phosphocholine + H2O = a 1,2-diacyl-sn-glycero-3-phosphate + choline + H(+)</text>
        <dbReference type="Rhea" id="RHEA:14445"/>
        <dbReference type="ChEBI" id="CHEBI:15354"/>
        <dbReference type="ChEBI" id="CHEBI:15377"/>
        <dbReference type="ChEBI" id="CHEBI:15378"/>
        <dbReference type="ChEBI" id="CHEBI:57643"/>
        <dbReference type="ChEBI" id="CHEBI:58608"/>
        <dbReference type="EC" id="3.1.4.4"/>
    </reaction>
</comment>
<evidence type="ECO:0000256" key="5">
    <source>
        <dbReference type="ARBA" id="ARBA00022801"/>
    </source>
</evidence>
<feature type="domain" description="PLD phosphodiesterase" evidence="9">
    <location>
        <begin position="391"/>
        <end position="424"/>
    </location>
</feature>
<proteinExistence type="inferred from homology"/>
<dbReference type="InterPro" id="IPR051406">
    <property type="entry name" value="PLD_domain"/>
</dbReference>
<reference evidence="11" key="1">
    <citation type="journal article" date="2019" name="Int. J. Syst. Evol. Microbiol.">
        <title>The Global Catalogue of Microorganisms (GCM) 10K type strain sequencing project: providing services to taxonomists for standard genome sequencing and annotation.</title>
        <authorList>
            <consortium name="The Broad Institute Genomics Platform"/>
            <consortium name="The Broad Institute Genome Sequencing Center for Infectious Disease"/>
            <person name="Wu L."/>
            <person name="Ma J."/>
        </authorList>
    </citation>
    <scope>NUCLEOTIDE SEQUENCE [LARGE SCALE GENOMIC DNA]</scope>
    <source>
        <strain evidence="11">KCTC 52204</strain>
    </source>
</reference>
<evidence type="ECO:0000256" key="2">
    <source>
        <dbReference type="ARBA" id="ARBA00008664"/>
    </source>
</evidence>
<sequence length="548" mass="60122">MNQKSTFFFFILSLFSSLVYSQTTIKEKDYSITYNPNNIEISFDKSVTFTAYNSKSLTEKQFIADSNKANSYIITDFSPSEFITFQYVLNDDLNKEYNSSIIATPSASSGVMNVYFNHTVNTAAAQYQTAQNLGNTLDEMLISYINSCQSTLDIAIYNSYSPSTTSGIAGAINNAYNRGVVVRVIYDGSTGSQMIPLLNPSIPILASPNNSDYGIMHNKFVVFDANSSDPNKPWVWTGSTNWTVAQIDGPDKNNAIAIQDQALALAYKTEFDEMWGTSDLLPDYVNSKFGPLKTNNTPHSFIIGGKVVNSYFSPTDGVTSQIINVINSANTDLEIATMLITNNDIRDALLDKYNAGSLAVEGVFDTQNPSGNDFLTLQSVIGSNKIVQYGGSGVMHHKFLLVDNFNASSDPIILTGSHNWSASAENRNDENTIIVHDKTIADQYYQAFQYLYLEAGGVLAVPETASNKKNVILYPNPTDGLVSLKADGSLMNSKGKISVYSVAGTLITERDFANAHNASIDLSNYPKGLYFVNITIGDLKYQSKIIKK</sequence>
<dbReference type="Pfam" id="PF13091">
    <property type="entry name" value="PLDc_2"/>
    <property type="match status" value="2"/>
</dbReference>
<evidence type="ECO:0000313" key="11">
    <source>
        <dbReference type="Proteomes" id="UP001597394"/>
    </source>
</evidence>
<dbReference type="Proteomes" id="UP001597394">
    <property type="component" value="Unassembled WGS sequence"/>
</dbReference>
<keyword evidence="4 8" id="KW-0732">Signal</keyword>
<dbReference type="EMBL" id="JBHULG010000001">
    <property type="protein sequence ID" value="MFD2544741.1"/>
    <property type="molecule type" value="Genomic_DNA"/>
</dbReference>
<dbReference type="SMART" id="SM00155">
    <property type="entry name" value="PLDc"/>
    <property type="match status" value="2"/>
</dbReference>
<feature type="chain" id="PRO_5045615843" description="phospholipase D" evidence="8">
    <location>
        <begin position="22"/>
        <end position="548"/>
    </location>
</feature>
<dbReference type="PROSITE" id="PS50035">
    <property type="entry name" value="PLD"/>
    <property type="match status" value="2"/>
</dbReference>
<keyword evidence="11" id="KW-1185">Reference proteome</keyword>
<evidence type="ECO:0000256" key="7">
    <source>
        <dbReference type="ARBA" id="ARBA00023098"/>
    </source>
</evidence>
<comment type="caution">
    <text evidence="10">The sequence shown here is derived from an EMBL/GenBank/DDBJ whole genome shotgun (WGS) entry which is preliminary data.</text>
</comment>
<dbReference type="InterPro" id="IPR001736">
    <property type="entry name" value="PLipase_D/transphosphatidylase"/>
</dbReference>
<keyword evidence="7" id="KW-0443">Lipid metabolism</keyword>
<evidence type="ECO:0000256" key="4">
    <source>
        <dbReference type="ARBA" id="ARBA00022729"/>
    </source>
</evidence>
<protein>
    <recommendedName>
        <fullName evidence="3">phospholipase D</fullName>
        <ecNumber evidence="3">3.1.4.4</ecNumber>
    </recommendedName>
</protein>
<dbReference type="NCBIfam" id="TIGR04183">
    <property type="entry name" value="Por_Secre_tail"/>
    <property type="match status" value="1"/>
</dbReference>
<dbReference type="PANTHER" id="PTHR43856">
    <property type="entry name" value="CARDIOLIPIN HYDROLASE"/>
    <property type="match status" value="1"/>
</dbReference>
<dbReference type="EC" id="3.1.4.4" evidence="3"/>
<dbReference type="RefSeq" id="WP_255928065.1">
    <property type="nucleotide sequence ID" value="NZ_JANFQP010000001.1"/>
</dbReference>
<gene>
    <name evidence="10" type="ORF">ACFSO8_04620</name>
</gene>
<accession>A0ABW5K7E5</accession>
<feature type="signal peptide" evidence="8">
    <location>
        <begin position="1"/>
        <end position="21"/>
    </location>
</feature>
<evidence type="ECO:0000256" key="6">
    <source>
        <dbReference type="ARBA" id="ARBA00022963"/>
    </source>
</evidence>
<comment type="similarity">
    <text evidence="2">Belongs to the phospholipase D family.</text>
</comment>
<keyword evidence="5" id="KW-0378">Hydrolase</keyword>
<dbReference type="InterPro" id="IPR026444">
    <property type="entry name" value="Secre_tail"/>
</dbReference>
<name>A0ABW5K7E5_9FLAO</name>
<organism evidence="10 11">
    <name type="scientific">Kaistella montana</name>
    <dbReference type="NCBI Taxonomy" id="1849733"/>
    <lineage>
        <taxon>Bacteria</taxon>
        <taxon>Pseudomonadati</taxon>
        <taxon>Bacteroidota</taxon>
        <taxon>Flavobacteriia</taxon>
        <taxon>Flavobacteriales</taxon>
        <taxon>Weeksellaceae</taxon>
        <taxon>Chryseobacterium group</taxon>
        <taxon>Kaistella</taxon>
    </lineage>
</organism>
<dbReference type="PANTHER" id="PTHR43856:SF1">
    <property type="entry name" value="MITOCHONDRIAL CARDIOLIPIN HYDROLASE"/>
    <property type="match status" value="1"/>
</dbReference>
<evidence type="ECO:0000256" key="1">
    <source>
        <dbReference type="ARBA" id="ARBA00000798"/>
    </source>
</evidence>
<evidence type="ECO:0000256" key="8">
    <source>
        <dbReference type="SAM" id="SignalP"/>
    </source>
</evidence>